<dbReference type="EMBL" id="LAZR01018620">
    <property type="protein sequence ID" value="KKL95667.1"/>
    <property type="molecule type" value="Genomic_DNA"/>
</dbReference>
<name>A0A0F9J951_9ZZZZ</name>
<reference evidence="1" key="1">
    <citation type="journal article" date="2015" name="Nature">
        <title>Complex archaea that bridge the gap between prokaryotes and eukaryotes.</title>
        <authorList>
            <person name="Spang A."/>
            <person name="Saw J.H."/>
            <person name="Jorgensen S.L."/>
            <person name="Zaremba-Niedzwiedzka K."/>
            <person name="Martijn J."/>
            <person name="Lind A.E."/>
            <person name="van Eijk R."/>
            <person name="Schleper C."/>
            <person name="Guy L."/>
            <person name="Ettema T.J."/>
        </authorList>
    </citation>
    <scope>NUCLEOTIDE SEQUENCE</scope>
</reference>
<sequence>MVGLKIATGEQLSSYVLVNGTLLTFSGGMTGTVVGDTGIGSGGETLVTVTASGPIAAAETADLSVNVGEIPLIVLDPDTASLALPAGTVLAFSPDGSIFTVTEPTVISQTIASDYDSDGVVNMNDYDTWGANFGQTGQNIPGDGNGDGVVDAADYTVWANNNGTVVSVASVKGILPPGPATANGATATVGTPGYRVHAELLTTAAFDGSTVGLKIDETVFTSFTLRAGQICITLGLDT</sequence>
<comment type="caution">
    <text evidence="1">The sequence shown here is derived from an EMBL/GenBank/DDBJ whole genome shotgun (WGS) entry which is preliminary data.</text>
</comment>
<proteinExistence type="predicted"/>
<gene>
    <name evidence="1" type="ORF">LCGC14_1852300</name>
</gene>
<dbReference type="InterPro" id="IPR018247">
    <property type="entry name" value="EF_Hand_1_Ca_BS"/>
</dbReference>
<evidence type="ECO:0000313" key="1">
    <source>
        <dbReference type="EMBL" id="KKL95667.1"/>
    </source>
</evidence>
<evidence type="ECO:0008006" key="2">
    <source>
        <dbReference type="Google" id="ProtNLM"/>
    </source>
</evidence>
<protein>
    <recommendedName>
        <fullName evidence="2">Dockerin domain-containing protein</fullName>
    </recommendedName>
</protein>
<dbReference type="PROSITE" id="PS00018">
    <property type="entry name" value="EF_HAND_1"/>
    <property type="match status" value="1"/>
</dbReference>
<accession>A0A0F9J951</accession>
<organism evidence="1">
    <name type="scientific">marine sediment metagenome</name>
    <dbReference type="NCBI Taxonomy" id="412755"/>
    <lineage>
        <taxon>unclassified sequences</taxon>
        <taxon>metagenomes</taxon>
        <taxon>ecological metagenomes</taxon>
    </lineage>
</organism>
<dbReference type="AlphaFoldDB" id="A0A0F9J951"/>